<sequence length="18" mass="2059">MLAVVHLVRLRFASFTTP</sequence>
<evidence type="ECO:0000313" key="1">
    <source>
        <dbReference type="EMBL" id="KAH0899447.1"/>
    </source>
</evidence>
<dbReference type="EMBL" id="JAGKQM010000012">
    <property type="protein sequence ID" value="KAH0899447.1"/>
    <property type="molecule type" value="Genomic_DNA"/>
</dbReference>
<name>A0ABQ8B3T3_BRANA</name>
<reference evidence="1 2" key="1">
    <citation type="submission" date="2021-05" db="EMBL/GenBank/DDBJ databases">
        <title>Genome Assembly of Synthetic Allotetraploid Brassica napus Reveals Homoeologous Exchanges between Subgenomes.</title>
        <authorList>
            <person name="Davis J.T."/>
        </authorList>
    </citation>
    <scope>NUCLEOTIDE SEQUENCE [LARGE SCALE GENOMIC DNA]</scope>
    <source>
        <strain evidence="2">cv. Da-Ae</strain>
        <tissue evidence="1">Seedling</tissue>
    </source>
</reference>
<evidence type="ECO:0000313" key="2">
    <source>
        <dbReference type="Proteomes" id="UP000824890"/>
    </source>
</evidence>
<proteinExistence type="predicted"/>
<gene>
    <name evidence="1" type="ORF">HID58_049015</name>
</gene>
<comment type="caution">
    <text evidence="1">The sequence shown here is derived from an EMBL/GenBank/DDBJ whole genome shotgun (WGS) entry which is preliminary data.</text>
</comment>
<keyword evidence="2" id="KW-1185">Reference proteome</keyword>
<organism evidence="1 2">
    <name type="scientific">Brassica napus</name>
    <name type="common">Rape</name>
    <dbReference type="NCBI Taxonomy" id="3708"/>
    <lineage>
        <taxon>Eukaryota</taxon>
        <taxon>Viridiplantae</taxon>
        <taxon>Streptophyta</taxon>
        <taxon>Embryophyta</taxon>
        <taxon>Tracheophyta</taxon>
        <taxon>Spermatophyta</taxon>
        <taxon>Magnoliopsida</taxon>
        <taxon>eudicotyledons</taxon>
        <taxon>Gunneridae</taxon>
        <taxon>Pentapetalae</taxon>
        <taxon>rosids</taxon>
        <taxon>malvids</taxon>
        <taxon>Brassicales</taxon>
        <taxon>Brassicaceae</taxon>
        <taxon>Brassiceae</taxon>
        <taxon>Brassica</taxon>
    </lineage>
</organism>
<dbReference type="Proteomes" id="UP000824890">
    <property type="component" value="Unassembled WGS sequence"/>
</dbReference>
<protein>
    <submittedName>
        <fullName evidence="1">Uncharacterized protein</fullName>
    </submittedName>
</protein>
<accession>A0ABQ8B3T3</accession>